<accession>A0ABP6IC96</accession>
<feature type="compositionally biased region" description="Basic and acidic residues" evidence="1">
    <location>
        <begin position="1"/>
        <end position="20"/>
    </location>
</feature>
<feature type="compositionally biased region" description="Gly residues" evidence="1">
    <location>
        <begin position="46"/>
        <end position="72"/>
    </location>
</feature>
<dbReference type="EMBL" id="BAAAVI010000017">
    <property type="protein sequence ID" value="GAA2868583.1"/>
    <property type="molecule type" value="Genomic_DNA"/>
</dbReference>
<reference evidence="3" key="1">
    <citation type="journal article" date="2019" name="Int. J. Syst. Evol. Microbiol.">
        <title>The Global Catalogue of Microorganisms (GCM) 10K type strain sequencing project: providing services to taxonomists for standard genome sequencing and annotation.</title>
        <authorList>
            <consortium name="The Broad Institute Genomics Platform"/>
            <consortium name="The Broad Institute Genome Sequencing Center for Infectious Disease"/>
            <person name="Wu L."/>
            <person name="Ma J."/>
        </authorList>
    </citation>
    <scope>NUCLEOTIDE SEQUENCE [LARGE SCALE GENOMIC DNA]</scope>
    <source>
        <strain evidence="3">JCM 6242</strain>
    </source>
</reference>
<name>A0ABP6IC96_9ACTN</name>
<proteinExistence type="predicted"/>
<evidence type="ECO:0000313" key="2">
    <source>
        <dbReference type="EMBL" id="GAA2868583.1"/>
    </source>
</evidence>
<dbReference type="Proteomes" id="UP001500831">
    <property type="component" value="Unassembled WGS sequence"/>
</dbReference>
<protein>
    <submittedName>
        <fullName evidence="2">Uncharacterized protein</fullName>
    </submittedName>
</protein>
<evidence type="ECO:0000256" key="1">
    <source>
        <dbReference type="SAM" id="MobiDB-lite"/>
    </source>
</evidence>
<organism evidence="2 3">
    <name type="scientific">Streptosporangium fragile</name>
    <dbReference type="NCBI Taxonomy" id="46186"/>
    <lineage>
        <taxon>Bacteria</taxon>
        <taxon>Bacillati</taxon>
        <taxon>Actinomycetota</taxon>
        <taxon>Actinomycetes</taxon>
        <taxon>Streptosporangiales</taxon>
        <taxon>Streptosporangiaceae</taxon>
        <taxon>Streptosporangium</taxon>
    </lineage>
</organism>
<comment type="caution">
    <text evidence="2">The sequence shown here is derived from an EMBL/GenBank/DDBJ whole genome shotgun (WGS) entry which is preliminary data.</text>
</comment>
<gene>
    <name evidence="2" type="ORF">GCM10010517_28420</name>
</gene>
<dbReference type="RefSeq" id="WP_344971323.1">
    <property type="nucleotide sequence ID" value="NZ_BAAAVI010000017.1"/>
</dbReference>
<keyword evidence="3" id="KW-1185">Reference proteome</keyword>
<sequence length="93" mass="9091">MSEQPGHEEHRPVERGEGEKTGGASLTPAEERNLMRPAGSTPGSGSAPGSGGASGSASGSGGASGSASGSGGAAEVSDAEYMRLKELNPDDFE</sequence>
<feature type="region of interest" description="Disordered" evidence="1">
    <location>
        <begin position="1"/>
        <end position="93"/>
    </location>
</feature>
<evidence type="ECO:0000313" key="3">
    <source>
        <dbReference type="Proteomes" id="UP001500831"/>
    </source>
</evidence>
<feature type="compositionally biased region" description="Basic and acidic residues" evidence="1">
    <location>
        <begin position="80"/>
        <end position="93"/>
    </location>
</feature>